<feature type="region of interest" description="Disordered" evidence="1">
    <location>
        <begin position="1"/>
        <end position="41"/>
    </location>
</feature>
<keyword evidence="2" id="KW-1133">Transmembrane helix</keyword>
<dbReference type="AlphaFoldDB" id="A0AA88L032"/>
<reference evidence="3" key="1">
    <citation type="submission" date="2023-07" db="EMBL/GenBank/DDBJ databases">
        <title>Chromosome-level genome assembly of Artemia franciscana.</title>
        <authorList>
            <person name="Jo E."/>
        </authorList>
    </citation>
    <scope>NUCLEOTIDE SEQUENCE</scope>
    <source>
        <tissue evidence="3">Whole body</tissue>
    </source>
</reference>
<gene>
    <name evidence="3" type="ORF">QYM36_009705</name>
</gene>
<dbReference type="Gene3D" id="1.25.40.180">
    <property type="match status" value="1"/>
</dbReference>
<proteinExistence type="predicted"/>
<accession>A0AA88L032</accession>
<organism evidence="3 4">
    <name type="scientific">Artemia franciscana</name>
    <name type="common">Brine shrimp</name>
    <name type="synonym">Artemia sanfranciscana</name>
    <dbReference type="NCBI Taxonomy" id="6661"/>
    <lineage>
        <taxon>Eukaryota</taxon>
        <taxon>Metazoa</taxon>
        <taxon>Ecdysozoa</taxon>
        <taxon>Arthropoda</taxon>
        <taxon>Crustacea</taxon>
        <taxon>Branchiopoda</taxon>
        <taxon>Anostraca</taxon>
        <taxon>Artemiidae</taxon>
        <taxon>Artemia</taxon>
    </lineage>
</organism>
<feature type="transmembrane region" description="Helical" evidence="2">
    <location>
        <begin position="384"/>
        <end position="403"/>
    </location>
</feature>
<sequence>MSYQVRNKKQVFGAESSKSNLQKDDYQQFTTPPRTINMPTKNSSNAVILAKTSSTASSSKTYEKDWKTELKSILSDITSASYNRFSTKIFELVSQFGKEDLEEVVNIICSVGAKSGEDVNIFSNLLKSLRIQTSKVKDFDLEAYLGSLNKKCHAIKIGEEPKPLLNMNDSEFFGTLLKEGLVSASNGKEVIEMMIKSKQDSSIARSCKLLTCAGKNFAEQNKHIITDLEILHENPNLLSSTKNHILRLIDLALDVWMISFDLDEEEFISPDQGISKESNCNIIAITSHDQVKSSSSDKISALEAETTEKEIITIGCSENTVQKEVTREKRTSQSQIPSDDPFKDHQGLTKTFVDAPIQISNDFEVLQEPKEPNPVSDKSYVKKLIYGGTVLLAVGTIGLMWFIRKK</sequence>
<dbReference type="InterPro" id="IPR016024">
    <property type="entry name" value="ARM-type_fold"/>
</dbReference>
<evidence type="ECO:0000313" key="3">
    <source>
        <dbReference type="EMBL" id="KAK2713908.1"/>
    </source>
</evidence>
<keyword evidence="2" id="KW-0472">Membrane</keyword>
<comment type="caution">
    <text evidence="3">The sequence shown here is derived from an EMBL/GenBank/DDBJ whole genome shotgun (WGS) entry which is preliminary data.</text>
</comment>
<keyword evidence="4" id="KW-1185">Reference proteome</keyword>
<feature type="compositionally biased region" description="Polar residues" evidence="1">
    <location>
        <begin position="27"/>
        <end position="41"/>
    </location>
</feature>
<dbReference type="Proteomes" id="UP001187531">
    <property type="component" value="Unassembled WGS sequence"/>
</dbReference>
<dbReference type="EMBL" id="JAVRJZ010000014">
    <property type="protein sequence ID" value="KAK2713908.1"/>
    <property type="molecule type" value="Genomic_DNA"/>
</dbReference>
<evidence type="ECO:0000313" key="4">
    <source>
        <dbReference type="Proteomes" id="UP001187531"/>
    </source>
</evidence>
<protein>
    <submittedName>
        <fullName evidence="3">Uncharacterized protein</fullName>
    </submittedName>
</protein>
<name>A0AA88L032_ARTSF</name>
<evidence type="ECO:0000256" key="1">
    <source>
        <dbReference type="SAM" id="MobiDB-lite"/>
    </source>
</evidence>
<dbReference type="SUPFAM" id="SSF48371">
    <property type="entry name" value="ARM repeat"/>
    <property type="match status" value="1"/>
</dbReference>
<evidence type="ECO:0000256" key="2">
    <source>
        <dbReference type="SAM" id="Phobius"/>
    </source>
</evidence>
<keyword evidence="2" id="KW-0812">Transmembrane</keyword>